<evidence type="ECO:0000256" key="4">
    <source>
        <dbReference type="ARBA" id="ARBA00023316"/>
    </source>
</evidence>
<dbReference type="InterPro" id="IPR051206">
    <property type="entry name" value="NAMLAA_amidase_2"/>
</dbReference>
<sequence length="222" mass="24941">MLLLLGIALVVIFIFVLGGKLLRWIRGKHLAAADVPAAITKVVENPPDYDVQLLTINDYSRPGLAIDQVNGIVVHYTANPGTTAQQNRDYFEGLKDSHETHASSHFVIGLDGELIQCIPCKEISYASNDRNNDTISIECCIPDDTGRFNDATYQTLVHLVAWLCGRYDLTMDDVIRHYDVTGKNCPKYYVEHEDAWKQFKVDVADYIEKNGVAPENLKNDKE</sequence>
<keyword evidence="3" id="KW-0378">Hydrolase</keyword>
<organism evidence="6 7">
    <name type="scientific">Roseburia amylophila</name>
    <dbReference type="NCBI Taxonomy" id="2981794"/>
    <lineage>
        <taxon>Bacteria</taxon>
        <taxon>Bacillati</taxon>
        <taxon>Bacillota</taxon>
        <taxon>Clostridia</taxon>
        <taxon>Lachnospirales</taxon>
        <taxon>Lachnospiraceae</taxon>
        <taxon>Roseburia</taxon>
    </lineage>
</organism>
<dbReference type="PANTHER" id="PTHR30417:SF1">
    <property type="entry name" value="N-ACETYLMURAMOYL-L-ALANINE AMIDASE AMID"/>
    <property type="match status" value="1"/>
</dbReference>
<dbReference type="EMBL" id="JAJEQW010000021">
    <property type="protein sequence ID" value="MCC2243405.1"/>
    <property type="molecule type" value="Genomic_DNA"/>
</dbReference>
<proteinExistence type="predicted"/>
<dbReference type="GO" id="GO:0009253">
    <property type="term" value="P:peptidoglycan catabolic process"/>
    <property type="evidence" value="ECO:0007669"/>
    <property type="project" value="InterPro"/>
</dbReference>
<evidence type="ECO:0000256" key="1">
    <source>
        <dbReference type="ARBA" id="ARBA00001561"/>
    </source>
</evidence>
<dbReference type="CDD" id="cd06583">
    <property type="entry name" value="PGRP"/>
    <property type="match status" value="1"/>
</dbReference>
<dbReference type="InterPro" id="IPR036505">
    <property type="entry name" value="Amidase/PGRP_sf"/>
</dbReference>
<evidence type="ECO:0000313" key="6">
    <source>
        <dbReference type="EMBL" id="MCC2243405.1"/>
    </source>
</evidence>
<dbReference type="Pfam" id="PF01510">
    <property type="entry name" value="Amidase_2"/>
    <property type="match status" value="1"/>
</dbReference>
<evidence type="ECO:0000313" key="7">
    <source>
        <dbReference type="Proteomes" id="UP001198893"/>
    </source>
</evidence>
<dbReference type="GO" id="GO:0071555">
    <property type="term" value="P:cell wall organization"/>
    <property type="evidence" value="ECO:0007669"/>
    <property type="project" value="UniProtKB-KW"/>
</dbReference>
<reference evidence="6" key="1">
    <citation type="submission" date="2021-10" db="EMBL/GenBank/DDBJ databases">
        <title>Anaerobic single-cell dispensing facilitates the cultivation of human gut bacteria.</title>
        <authorList>
            <person name="Afrizal A."/>
        </authorList>
    </citation>
    <scope>NUCLEOTIDE SEQUENCE</scope>
    <source>
        <strain evidence="6">CLA-AA-H204</strain>
    </source>
</reference>
<evidence type="ECO:0000259" key="5">
    <source>
        <dbReference type="SMART" id="SM00644"/>
    </source>
</evidence>
<dbReference type="EC" id="3.5.1.28" evidence="2"/>
<dbReference type="Proteomes" id="UP001198893">
    <property type="component" value="Unassembled WGS sequence"/>
</dbReference>
<dbReference type="SMART" id="SM00644">
    <property type="entry name" value="Ami_2"/>
    <property type="match status" value="1"/>
</dbReference>
<protein>
    <recommendedName>
        <fullName evidence="2">N-acetylmuramoyl-L-alanine amidase</fullName>
        <ecNumber evidence="2">3.5.1.28</ecNumber>
    </recommendedName>
</protein>
<evidence type="ECO:0000256" key="2">
    <source>
        <dbReference type="ARBA" id="ARBA00011901"/>
    </source>
</evidence>
<comment type="catalytic activity">
    <reaction evidence="1">
        <text>Hydrolyzes the link between N-acetylmuramoyl residues and L-amino acid residues in certain cell-wall glycopeptides.</text>
        <dbReference type="EC" id="3.5.1.28"/>
    </reaction>
</comment>
<gene>
    <name evidence="6" type="ORF">LKD47_14075</name>
</gene>
<dbReference type="Gene3D" id="3.40.80.10">
    <property type="entry name" value="Peptidoglycan recognition protein-like"/>
    <property type="match status" value="1"/>
</dbReference>
<name>A0AAW4WMS1_9FIRM</name>
<dbReference type="GO" id="GO:0008745">
    <property type="term" value="F:N-acetylmuramoyl-L-alanine amidase activity"/>
    <property type="evidence" value="ECO:0007669"/>
    <property type="project" value="UniProtKB-EC"/>
</dbReference>
<dbReference type="InterPro" id="IPR002502">
    <property type="entry name" value="Amidase_domain"/>
</dbReference>
<dbReference type="GO" id="GO:0009254">
    <property type="term" value="P:peptidoglycan turnover"/>
    <property type="evidence" value="ECO:0007669"/>
    <property type="project" value="TreeGrafter"/>
</dbReference>
<comment type="caution">
    <text evidence="6">The sequence shown here is derived from an EMBL/GenBank/DDBJ whole genome shotgun (WGS) entry which is preliminary data.</text>
</comment>
<accession>A0AAW4WMS1</accession>
<feature type="domain" description="N-acetylmuramoyl-L-alanine amidase" evidence="5">
    <location>
        <begin position="59"/>
        <end position="201"/>
    </location>
</feature>
<dbReference type="SUPFAM" id="SSF55846">
    <property type="entry name" value="N-acetylmuramoyl-L-alanine amidase-like"/>
    <property type="match status" value="1"/>
</dbReference>
<evidence type="ECO:0000256" key="3">
    <source>
        <dbReference type="ARBA" id="ARBA00022801"/>
    </source>
</evidence>
<dbReference type="PANTHER" id="PTHR30417">
    <property type="entry name" value="N-ACETYLMURAMOYL-L-ALANINE AMIDASE AMID"/>
    <property type="match status" value="1"/>
</dbReference>
<keyword evidence="4" id="KW-0961">Cell wall biogenesis/degradation</keyword>
<dbReference type="AlphaFoldDB" id="A0AAW4WMS1"/>